<name>A0ABR6XDG7_9BURK</name>
<reference evidence="1 2" key="1">
    <citation type="submission" date="2020-08" db="EMBL/GenBank/DDBJ databases">
        <title>Novel species isolated from subtropical streams in China.</title>
        <authorList>
            <person name="Lu H."/>
        </authorList>
    </citation>
    <scope>NUCLEOTIDE SEQUENCE [LARGE SCALE GENOMIC DNA]</scope>
    <source>
        <strain evidence="1 2">CCTCC AB 2015119</strain>
    </source>
</reference>
<proteinExistence type="predicted"/>
<dbReference type="EMBL" id="JACOFT010000001">
    <property type="protein sequence ID" value="MBC3810406.1"/>
    <property type="molecule type" value="Genomic_DNA"/>
</dbReference>
<dbReference type="RefSeq" id="WP_190477203.1">
    <property type="nucleotide sequence ID" value="NZ_JACOFT010000001.1"/>
</dbReference>
<accession>A0ABR6XDG7</accession>
<comment type="caution">
    <text evidence="1">The sequence shown here is derived from an EMBL/GenBank/DDBJ whole genome shotgun (WGS) entry which is preliminary data.</text>
</comment>
<dbReference type="Proteomes" id="UP000637632">
    <property type="component" value="Unassembled WGS sequence"/>
</dbReference>
<evidence type="ECO:0000313" key="2">
    <source>
        <dbReference type="Proteomes" id="UP000637632"/>
    </source>
</evidence>
<sequence length="176" mass="20221">MNVLINELKTRARLWLTLLQSDNANARKRAQVLCRQHRWDIPDGWQLRHCLNLAAADIGFSHWEHARHVLSGQAKAGDDMGDFWHGPEVAGLSNLWYATYADADKQLQADPHLYLLPYRRQFMLVSTHYLEALQLNLDAGLWHGLQRNLTLAYASPAWQALALQRLQTSRVGRFAQ</sequence>
<keyword evidence="2" id="KW-1185">Reference proteome</keyword>
<organism evidence="1 2">
    <name type="scientific">Undibacterium aquatile</name>
    <dbReference type="NCBI Taxonomy" id="1537398"/>
    <lineage>
        <taxon>Bacteria</taxon>
        <taxon>Pseudomonadati</taxon>
        <taxon>Pseudomonadota</taxon>
        <taxon>Betaproteobacteria</taxon>
        <taxon>Burkholderiales</taxon>
        <taxon>Oxalobacteraceae</taxon>
        <taxon>Undibacterium</taxon>
    </lineage>
</organism>
<protein>
    <submittedName>
        <fullName evidence="1">Uncharacterized protein</fullName>
    </submittedName>
</protein>
<evidence type="ECO:0000313" key="1">
    <source>
        <dbReference type="EMBL" id="MBC3810406.1"/>
    </source>
</evidence>
<gene>
    <name evidence="1" type="ORF">H8K26_03045</name>
</gene>